<dbReference type="Pfam" id="PF12340">
    <property type="entry name" value="DUF3638"/>
    <property type="match status" value="1"/>
</dbReference>
<keyword evidence="12" id="KW-1185">Reference proteome</keyword>
<evidence type="ECO:0000256" key="4">
    <source>
        <dbReference type="ARBA" id="ARBA00022786"/>
    </source>
</evidence>
<evidence type="ECO:0000256" key="6">
    <source>
        <dbReference type="ARBA" id="ARBA00022807"/>
    </source>
</evidence>
<feature type="domain" description="DUF3638" evidence="8">
    <location>
        <begin position="2045"/>
        <end position="2268"/>
    </location>
</feature>
<evidence type="ECO:0000256" key="1">
    <source>
        <dbReference type="ARBA" id="ARBA00000707"/>
    </source>
</evidence>
<feature type="region of interest" description="Disordered" evidence="7">
    <location>
        <begin position="3163"/>
        <end position="3227"/>
    </location>
</feature>
<dbReference type="InterPro" id="IPR027417">
    <property type="entry name" value="P-loop_NTPase"/>
</dbReference>
<evidence type="ECO:0000259" key="9">
    <source>
        <dbReference type="Pfam" id="PF12359"/>
    </source>
</evidence>
<dbReference type="EC" id="3.4.19.12" evidence="2"/>
<dbReference type="InterPro" id="IPR022105">
    <property type="entry name" value="DUF3645"/>
</dbReference>
<evidence type="ECO:0000313" key="11">
    <source>
        <dbReference type="EMBL" id="CZT04425.1"/>
    </source>
</evidence>
<evidence type="ECO:0000259" key="8">
    <source>
        <dbReference type="Pfam" id="PF12340"/>
    </source>
</evidence>
<dbReference type="PANTHER" id="PTHR13367">
    <property type="entry name" value="UBIQUITIN THIOESTERASE"/>
    <property type="match status" value="1"/>
</dbReference>
<sequence length="3227" mass="366070">MRKLEALSKSNFPRSRKLDQHGHSADHLIIVIAAADFKKRDLIDRLQVASFSFVLDPGIESLRRSLHTARCVNLNGSLTKQSLLSAFRDLNYTDFILIHIGQQNAALIVRREKSDLADEVVFEAFEASPVSENVLAAKGSLQWDFPGSAVAIPTTDFDNSDFQDELATFLEKASTESIKQFAAHILKAGSLTYESRDTVDPAIITTMLMTVFEVIGRRILPILLRKKVRDEVSWDKGEPWRRCPFWLCLRVAVQRHFYIVEHDGLGRLKYKILICFLLARLLTDCIPEIQLELLFYLKSKLCRRVVKLESEKAIVEVPLALAYEKLLVQARPFLAEAVSSASGRINIAWEAMKKKMQRPVFPLPMRLINPYLQLRCSRRYLDQVLNAPRFQKMAPSNQVWFLPQSYRHTARITKPATAFANHYFQLATTESELNQQAFDSSKASAASNFKQNCMDISKSIEEYLGKVGSSYDSNPEQKSVMLLTVMELWMAMDSNAVKAFDLLRDYNSGFPVQILDVLHLPQRKDMIRLQKIRTHIQQRESACKYPRMTIFSNVQRGCFAERFYDDSAVNHPLLELHQLIEDDAARSREEKEQELQIKNLQYEEIARELMVAPCTRISSGSRKMISDEDECRHCELVTSRSKCTIRVHEHPLPVDPSQAKSAIFEMACPEPLLAYRQATWRILGTLGLSEPLQGDRPRILLRDYRRLVPYGSSRKQSNSSGFCMASTSKSFRFTHYTVVPLPTTIESVCKPNGMHLSYFDTRLELWPGDLYQKPSFAHHCRMSIPPTSPFALFNYASGFDAVSMGPSSNEIIASQTRCPPGTNVHEFVAFQILFAGKARRWPQLLVELGSSNINFSTDAVTSLIQFLALQAGPGLGDNHLGVIYAVFKDKSFCEKLIQQLEQRLDAISTNWRDTNSMESLITIGLRIFELGVGVTEKAKKLLEKARTITNNWVANLRIESRHATDAETALRCSRFALSAALLCRRTFAIFLHDGQLMDATALESFIRCSVTLQENLGENPSMLIQSIRRALVRDIKMVSELENFLLSTIKSNEETLIASVTSFWHSGRASSGSTASVEYLSNPDGRWIQIEFGLDSQTQKQVIHFNFLEGHLLVMGKPVGRLPPEWAGSNVVESLFRGQNLLAFPSSLNGMTYMLAVSENGHQIHLGRRKDDFIVKACLNDTVLELVPRSIFTVGNDFDLPSDLVDDCIHWLDLKTGIIEIRSQRSLWIPKPGNWRLDIRLGQATTPKLTLVDPHHQVFKLVAEKFSFFEWSRHITVYQPKIHGSRLTVELRRLELLFFVNRRGLLECSQLRAEIDPDQDAGTWYGLRSKLVLRDLAKQRDPATGHLVSTPLRQRSILVPMGNVKTEINGPHLNVTVDNNGDYGKYVINDVLGRLDCAAEPRLLYLKAAYHALTSFIVPDPLTGRTGTEEAIHCLKSGHCQPWSPITPGPYHGLQLIANLTPLREYYPQNIKSMQRTTWSDKLTTTVQYDGFRSLVDDILAKSEQLSKFAITKVELEPLVPVVSAHLVLRSQFRRQCYQRPAATDFPQPIVEDVYEARDCLRTSRRRLNVAECVNLLRKWPSSLQTTKDLAGVLQEWSSFQGYTSPFEKVLLTDTLDVDWQKDWGSLVNLCRQSTSKDVYQLIFLLGAVSFRADANMDAVRTLVAYSTIDDLKRPPPPVYTAYLKFRQNHVPDLAYIIELLKPCLVEYGSDERTSGDFTVSLKMRRRLEALELAHNRQLEKDTKCLAEFLLNQWPCAEPSLEGFTNGVMIDLSQAIGIIRQEWFCLFQNLELSGYVSQIQSILNQHHSLARPFDLVEFKADGEIYAAPRLNAIVLALPLLLCQITSDTISTTVVCRGQNDRMYETQIPVLQQLVPNRQGVRVMPPPLSEEIRQLQGIVAVIAQSSSNVERQYGEDLGRSVAALMQSDFKPQQQYSKVIQHQLQALIAESKAESQRKLQIVQDMLVGQNTDHYWRRQGALWPPITPVSILETLRSTSKFLCADGVQNALINYAFSITALQRLLRLEDASQKGHWQRLAEEQQNTGHQNWIPSRHPDWLLLEIDANVLLRPSQVDVALATISPASDSNSVLQMNMGQGKTSCIIPMAAAVLADSQNLLRVVVPKSLLLQTAQLLHARLGGLIGRELRHVPFSRKTPTDPDTVGAFLSIHRTMQESSGVIIALPEHLLSFKLSGLQRLSDGLIPEAKTMIQVQSWLSRRSRDVIDECDSILALRTQLIYPSGSQKTVDGHPIRWEIAETILGRVDGHLHNIQISFPHSLGVIRREQGGFPLMFFLRKDVEDELISRLIDDIYRGRTSIFPADCPQRHRQVIRDYISQAKVKKQTWELASKMFKDKPALRHSMHLLRGLFVHRILLMTLKRRWNVQYGLHPNRDPIAVPYHAKGTPSDQAEWGHPDVAILFTCLAFYYDGLSLSQLGQTLEHVLKCDDPNQLYDRFSQKSSLPDALREWNAINIDDEIQLAEILSHLRYNTVVIDYFLNIFVFPRHAKQFQVKLQASGWDIPLASTRLEQRLTTGFSGTNDSKRMLPLTIHQRDLHGLTHTNAEVLTYLLRNRRYVLAADHLGRHISEIEFLQKIFEVKGIRIRVLIDAGAQILEMKNVDLVRAWLDIDSDAQAGVYFDENSKPMVIYRNNYSRQTPLVATPFVDDLSGCLVYMDQAHTRGTDLKLPADARGALTLGIDQSKDHTVQAAMRLRQLGTTQSITFFAPPEVNQSILDHSQKKSSESVTSYDVVRWLLEQTCRGMEQLQPLYFSQGADFCRRAQAELDNPNFLGDSTQREFYVNSLRQVEQQTLEQLYGPKTKGKVAASIDKYSPELHVLVEKLDMDRKEYQDNGNAVHGSALQEVEQEREVAYEVEAVREVQVPDHYPALKPSPLHRDLLTFANTGRMAADSAAYEPAFAAMQRFSICKKFGVSCQGTSGNLYMSSEFTRIIKVRLGDSAYDNFQRPVHWILYSTVSDTAIILVPEEVELILPIVRNSASTASHILSYAAPITRKMLHFNGLSYYAVPNLPLNWEAPAWLRTELGIYAGRLYFDFSEYSTILAFLGVKETTSKIEEEDIDHLNASEGTELLKIEVNGIDVSIHKAFTRKPLAFLQEWLAIRRKGQDFTETPMGYICQGKQLSENHPFFRQREAEGSKKVPIAKVRVVAEDRDDDDGHGGYNHEEYDPVQEGDDKFDYSTLKENNVSDKDEGGSEYESYSDTAEENLVRYSKDG</sequence>
<dbReference type="SUPFAM" id="SSF52540">
    <property type="entry name" value="P-loop containing nucleoside triphosphate hydrolases"/>
    <property type="match status" value="1"/>
</dbReference>
<reference evidence="12" key="1">
    <citation type="submission" date="2016-03" db="EMBL/GenBank/DDBJ databases">
        <authorList>
            <person name="Ploux O."/>
        </authorList>
    </citation>
    <scope>NUCLEOTIDE SEQUENCE [LARGE SCALE GENOMIC DNA]</scope>
    <source>
        <strain evidence="12">UK7</strain>
    </source>
</reference>
<feature type="domain" description="DUF6606" evidence="10">
    <location>
        <begin position="57"/>
        <end position="282"/>
    </location>
</feature>
<dbReference type="Proteomes" id="UP000178129">
    <property type="component" value="Unassembled WGS sequence"/>
</dbReference>
<dbReference type="InterPro" id="IPR046541">
    <property type="entry name" value="DUF6606"/>
</dbReference>
<gene>
    <name evidence="11" type="ORF">RCO7_10011</name>
</gene>
<keyword evidence="3" id="KW-0645">Protease</keyword>
<keyword evidence="6" id="KW-0788">Thiol protease</keyword>
<dbReference type="STRING" id="914237.A0A1E1L1M9"/>
<dbReference type="InParanoid" id="A0A1E1L1M9"/>
<dbReference type="GO" id="GO:0006508">
    <property type="term" value="P:proteolysis"/>
    <property type="evidence" value="ECO:0007669"/>
    <property type="project" value="UniProtKB-KW"/>
</dbReference>
<keyword evidence="5" id="KW-0378">Hydrolase</keyword>
<name>A0A1E1L1M9_9HELO</name>
<dbReference type="Gene3D" id="3.40.50.300">
    <property type="entry name" value="P-loop containing nucleotide triphosphate hydrolases"/>
    <property type="match status" value="1"/>
</dbReference>
<feature type="domain" description="DUF3645" evidence="9">
    <location>
        <begin position="2386"/>
        <end position="2418"/>
    </location>
</feature>
<comment type="caution">
    <text evidence="11">The sequence shown here is derived from an EMBL/GenBank/DDBJ whole genome shotgun (WGS) entry which is preliminary data.</text>
</comment>
<dbReference type="InterPro" id="IPR051346">
    <property type="entry name" value="OTU_Deubiquitinase"/>
</dbReference>
<evidence type="ECO:0000259" key="10">
    <source>
        <dbReference type="Pfam" id="PF20255"/>
    </source>
</evidence>
<dbReference type="Pfam" id="PF12359">
    <property type="entry name" value="DUF3645"/>
    <property type="match status" value="1"/>
</dbReference>
<comment type="catalytic activity">
    <reaction evidence="1">
        <text>Thiol-dependent hydrolysis of ester, thioester, amide, peptide and isopeptide bonds formed by the C-terminal Gly of ubiquitin (a 76-residue protein attached to proteins as an intracellular targeting signal).</text>
        <dbReference type="EC" id="3.4.19.12"/>
    </reaction>
</comment>
<evidence type="ECO:0000256" key="3">
    <source>
        <dbReference type="ARBA" id="ARBA00022670"/>
    </source>
</evidence>
<evidence type="ECO:0000256" key="5">
    <source>
        <dbReference type="ARBA" id="ARBA00022801"/>
    </source>
</evidence>
<keyword evidence="4" id="KW-0833">Ubl conjugation pathway</keyword>
<evidence type="ECO:0000313" key="12">
    <source>
        <dbReference type="Proteomes" id="UP000178129"/>
    </source>
</evidence>
<protein>
    <recommendedName>
        <fullName evidence="2">ubiquitinyl hydrolase 1</fullName>
        <ecNumber evidence="2">3.4.19.12</ecNumber>
    </recommendedName>
</protein>
<evidence type="ECO:0000256" key="7">
    <source>
        <dbReference type="SAM" id="MobiDB-lite"/>
    </source>
</evidence>
<dbReference type="EMBL" id="FJUW01000032">
    <property type="protein sequence ID" value="CZT04425.1"/>
    <property type="molecule type" value="Genomic_DNA"/>
</dbReference>
<dbReference type="InterPro" id="IPR022099">
    <property type="entry name" value="DUF3638"/>
</dbReference>
<accession>A0A1E1L1M9</accession>
<dbReference type="GO" id="GO:0004843">
    <property type="term" value="F:cysteine-type deubiquitinase activity"/>
    <property type="evidence" value="ECO:0007669"/>
    <property type="project" value="UniProtKB-EC"/>
</dbReference>
<proteinExistence type="predicted"/>
<dbReference type="PANTHER" id="PTHR13367:SF32">
    <property type="entry name" value="DUF6606 DOMAIN-CONTAINING PROTEIN"/>
    <property type="match status" value="1"/>
</dbReference>
<evidence type="ECO:0000256" key="2">
    <source>
        <dbReference type="ARBA" id="ARBA00012759"/>
    </source>
</evidence>
<organism evidence="11 12">
    <name type="scientific">Rhynchosporium graminicola</name>
    <dbReference type="NCBI Taxonomy" id="2792576"/>
    <lineage>
        <taxon>Eukaryota</taxon>
        <taxon>Fungi</taxon>
        <taxon>Dikarya</taxon>
        <taxon>Ascomycota</taxon>
        <taxon>Pezizomycotina</taxon>
        <taxon>Leotiomycetes</taxon>
        <taxon>Helotiales</taxon>
        <taxon>Ploettnerulaceae</taxon>
        <taxon>Rhynchosporium</taxon>
    </lineage>
</organism>
<feature type="compositionally biased region" description="Basic and acidic residues" evidence="7">
    <location>
        <begin position="3163"/>
        <end position="3190"/>
    </location>
</feature>
<dbReference type="Pfam" id="PF20255">
    <property type="entry name" value="DUF6606"/>
    <property type="match status" value="1"/>
</dbReference>